<organism evidence="4 5">
    <name type="scientific">Microctonus hyperodae</name>
    <name type="common">Parasitoid wasp</name>
    <dbReference type="NCBI Taxonomy" id="165561"/>
    <lineage>
        <taxon>Eukaryota</taxon>
        <taxon>Metazoa</taxon>
        <taxon>Ecdysozoa</taxon>
        <taxon>Arthropoda</taxon>
        <taxon>Hexapoda</taxon>
        <taxon>Insecta</taxon>
        <taxon>Pterygota</taxon>
        <taxon>Neoptera</taxon>
        <taxon>Endopterygota</taxon>
        <taxon>Hymenoptera</taxon>
        <taxon>Apocrita</taxon>
        <taxon>Ichneumonoidea</taxon>
        <taxon>Braconidae</taxon>
        <taxon>Euphorinae</taxon>
        <taxon>Microctonus</taxon>
    </lineage>
</organism>
<dbReference type="AlphaFoldDB" id="A0AA39CBY7"/>
<dbReference type="InterPro" id="IPR000742">
    <property type="entry name" value="EGF"/>
</dbReference>
<gene>
    <name evidence="4" type="ORF">PV327_009785</name>
</gene>
<dbReference type="SMART" id="SM00181">
    <property type="entry name" value="EGF"/>
    <property type="match status" value="8"/>
</dbReference>
<proteinExistence type="predicted"/>
<dbReference type="PANTHER" id="PTHR22963:SF39">
    <property type="entry name" value="DUMPY"/>
    <property type="match status" value="1"/>
</dbReference>
<feature type="chain" id="PRO_5041418283" description="EGF-like domain-containing protein" evidence="2">
    <location>
        <begin position="29"/>
        <end position="507"/>
    </location>
</feature>
<evidence type="ECO:0000259" key="3">
    <source>
        <dbReference type="PROSITE" id="PS50026"/>
    </source>
</evidence>
<feature type="domain" description="EGF-like" evidence="3">
    <location>
        <begin position="346"/>
        <end position="385"/>
    </location>
</feature>
<reference evidence="4" key="2">
    <citation type="submission" date="2023-03" db="EMBL/GenBank/DDBJ databases">
        <authorList>
            <person name="Inwood S.N."/>
            <person name="Skelly J.G."/>
            <person name="Guhlin J."/>
            <person name="Harrop T.W.R."/>
            <person name="Goldson S.G."/>
            <person name="Dearden P.K."/>
        </authorList>
    </citation>
    <scope>NUCLEOTIDE SEQUENCE</scope>
    <source>
        <strain evidence="4">Lincoln</strain>
        <tissue evidence="4">Whole body</tissue>
    </source>
</reference>
<evidence type="ECO:0000313" key="4">
    <source>
        <dbReference type="EMBL" id="KAK0161300.1"/>
    </source>
</evidence>
<dbReference type="EMBL" id="JAQQBR010001835">
    <property type="protein sequence ID" value="KAK0161300.1"/>
    <property type="molecule type" value="Genomic_DNA"/>
</dbReference>
<accession>A0AA39CBY7</accession>
<name>A0AA39CBY7_MICHY</name>
<evidence type="ECO:0000256" key="1">
    <source>
        <dbReference type="PROSITE-ProRule" id="PRU00076"/>
    </source>
</evidence>
<sequence length="507" mass="56513">MMKVNGLIILIATAAVLFSISSLPSANAIGHWLSRIRNKFTPECSYNYNCDPSEVCREGKCVNACLRERCNLNEGCQITFNHYATCQCLPGYIRDRAGNCVLDSRRICHDNIDCDSSEICVNNECINACYKKFCKLNEACQITNHGSSCVCLPNFTRDPVNKNCVPIPHRMCWINENCGLTEVCKQNICVSACLEQTCKEEHETCQVTNYHSFSCECAPGYTRAAYNQCSPICSNDDDCYSNEECIITNHIPMCKCLTGYVPYDSNDTISGYGCVKYCDDNSDCESTYKCEENKCFPASQCIEENHIAICRCPDGFIGDPDDECIKACRNDSDCNNSDICIHGNCTDACIGHPPCVEHAFCKTLGHTPQCVCENGYTGDPNKKCERRCVTTDDCEEFEWCDPLIKKCASPCEIVICGENAKCHIENHQTNCRCLDGFSGDPGIRCKKNCLNDNDCEDSKKCQNQQCVPVCQKDTCKPHGSCDSNNHRVDCICDPGFISNNIDQCIKP</sequence>
<keyword evidence="5" id="KW-1185">Reference proteome</keyword>
<dbReference type="Proteomes" id="UP001168972">
    <property type="component" value="Unassembled WGS sequence"/>
</dbReference>
<keyword evidence="1" id="KW-0245">EGF-like domain</keyword>
<evidence type="ECO:0000256" key="2">
    <source>
        <dbReference type="SAM" id="SignalP"/>
    </source>
</evidence>
<dbReference type="PROSITE" id="PS01186">
    <property type="entry name" value="EGF_2"/>
    <property type="match status" value="5"/>
</dbReference>
<feature type="signal peptide" evidence="2">
    <location>
        <begin position="1"/>
        <end position="28"/>
    </location>
</feature>
<evidence type="ECO:0000313" key="5">
    <source>
        <dbReference type="Proteomes" id="UP001168972"/>
    </source>
</evidence>
<reference evidence="4" key="1">
    <citation type="journal article" date="2023" name="bioRxiv">
        <title>Scaffold-level genome assemblies of two parasitoid biocontrol wasps reveal the parthenogenesis mechanism and an associated novel virus.</title>
        <authorList>
            <person name="Inwood S."/>
            <person name="Skelly J."/>
            <person name="Guhlin J."/>
            <person name="Harrop T."/>
            <person name="Goldson S."/>
            <person name="Dearden P."/>
        </authorList>
    </citation>
    <scope>NUCLEOTIDE SEQUENCE</scope>
    <source>
        <strain evidence="4">Lincoln</strain>
        <tissue evidence="4">Whole body</tissue>
    </source>
</reference>
<dbReference type="PANTHER" id="PTHR22963">
    <property type="entry name" value="ENDOGLIN-RELATED"/>
    <property type="match status" value="1"/>
</dbReference>
<keyword evidence="2" id="KW-0732">Signal</keyword>
<comment type="caution">
    <text evidence="4">The sequence shown here is derived from an EMBL/GenBank/DDBJ whole genome shotgun (WGS) entry which is preliminary data.</text>
</comment>
<dbReference type="PROSITE" id="PS50026">
    <property type="entry name" value="EGF_3"/>
    <property type="match status" value="1"/>
</dbReference>
<protein>
    <recommendedName>
        <fullName evidence="3">EGF-like domain-containing protein</fullName>
    </recommendedName>
</protein>
<comment type="caution">
    <text evidence="1">Lacks conserved residue(s) required for the propagation of feature annotation.</text>
</comment>